<accession>A0A7S8C9I6</accession>
<keyword evidence="2" id="KW-1185">Reference proteome</keyword>
<dbReference type="InterPro" id="IPR015946">
    <property type="entry name" value="KH_dom-like_a/b"/>
</dbReference>
<dbReference type="RefSeq" id="WP_239673279.1">
    <property type="nucleotide sequence ID" value="NZ_CP049742.1"/>
</dbReference>
<dbReference type="AlphaFoldDB" id="A0A7S8C9I6"/>
<dbReference type="Proteomes" id="UP000593626">
    <property type="component" value="Chromosome"/>
</dbReference>
<dbReference type="Pfam" id="PF02566">
    <property type="entry name" value="OsmC"/>
    <property type="match status" value="1"/>
</dbReference>
<dbReference type="PANTHER" id="PTHR34352">
    <property type="entry name" value="PROTEIN YHFA"/>
    <property type="match status" value="1"/>
</dbReference>
<organism evidence="1 2">
    <name type="scientific">Mangrovibacillus cuniculi</name>
    <dbReference type="NCBI Taxonomy" id="2593652"/>
    <lineage>
        <taxon>Bacteria</taxon>
        <taxon>Bacillati</taxon>
        <taxon>Bacillota</taxon>
        <taxon>Bacilli</taxon>
        <taxon>Bacillales</taxon>
        <taxon>Bacillaceae</taxon>
        <taxon>Mangrovibacillus</taxon>
    </lineage>
</organism>
<dbReference type="PANTHER" id="PTHR34352:SF1">
    <property type="entry name" value="PROTEIN YHFA"/>
    <property type="match status" value="1"/>
</dbReference>
<dbReference type="KEGG" id="mcui:G8O30_01625"/>
<name>A0A7S8C9I6_9BACI</name>
<evidence type="ECO:0000313" key="2">
    <source>
        <dbReference type="Proteomes" id="UP000593626"/>
    </source>
</evidence>
<evidence type="ECO:0000313" key="1">
    <source>
        <dbReference type="EMBL" id="QPC45761.1"/>
    </source>
</evidence>
<dbReference type="InterPro" id="IPR003718">
    <property type="entry name" value="OsmC/Ohr_fam"/>
</dbReference>
<protein>
    <submittedName>
        <fullName evidence="1">OsmC family protein</fullName>
    </submittedName>
</protein>
<sequence length="127" mass="14234">MKFTMKEEGGFKTQLPFGELHVSGNEEFGFRPYQLLISSIAVCSGGVFRTVAEKMRLHVTNIEVETTHERIDEEAGRVASVHMKFLISGTDLNEAKIEKALHVTRKNCSMVRSVEGSIDITESFEIV</sequence>
<dbReference type="SUPFAM" id="SSF82784">
    <property type="entry name" value="OsmC-like"/>
    <property type="match status" value="1"/>
</dbReference>
<gene>
    <name evidence="1" type="ORF">G8O30_01625</name>
</gene>
<dbReference type="InterPro" id="IPR036102">
    <property type="entry name" value="OsmC/Ohrsf"/>
</dbReference>
<reference evidence="1 2" key="1">
    <citation type="submission" date="2019-07" db="EMBL/GenBank/DDBJ databases">
        <title>Genome sequence of 2 isolates from Red Sea Mangroves.</title>
        <authorList>
            <person name="Sefrji F."/>
            <person name="Michoud G."/>
            <person name="Merlino G."/>
            <person name="Daffonchio D."/>
        </authorList>
    </citation>
    <scope>NUCLEOTIDE SEQUENCE [LARGE SCALE GENOMIC DNA]</scope>
    <source>
        <strain evidence="1 2">R1DC41</strain>
    </source>
</reference>
<dbReference type="Gene3D" id="3.30.300.20">
    <property type="match status" value="1"/>
</dbReference>
<proteinExistence type="predicted"/>
<dbReference type="EMBL" id="CP049742">
    <property type="protein sequence ID" value="QPC45761.1"/>
    <property type="molecule type" value="Genomic_DNA"/>
</dbReference>